<dbReference type="InterPro" id="IPR005119">
    <property type="entry name" value="LysR_subst-bd"/>
</dbReference>
<dbReference type="Proteomes" id="UP001595904">
    <property type="component" value="Unassembled WGS sequence"/>
</dbReference>
<accession>A0ABV8T344</accession>
<dbReference type="CDD" id="cd08432">
    <property type="entry name" value="PBP2_GcdR_TrpI_HvrB_AmpR_like"/>
    <property type="match status" value="1"/>
</dbReference>
<organism evidence="6 7">
    <name type="scientific">Steroidobacter flavus</name>
    <dbReference type="NCBI Taxonomy" id="1842136"/>
    <lineage>
        <taxon>Bacteria</taxon>
        <taxon>Pseudomonadati</taxon>
        <taxon>Pseudomonadota</taxon>
        <taxon>Gammaproteobacteria</taxon>
        <taxon>Steroidobacterales</taxon>
        <taxon>Steroidobacteraceae</taxon>
        <taxon>Steroidobacter</taxon>
    </lineage>
</organism>
<feature type="domain" description="HTH lysR-type" evidence="5">
    <location>
        <begin position="8"/>
        <end position="65"/>
    </location>
</feature>
<keyword evidence="7" id="KW-1185">Reference proteome</keyword>
<evidence type="ECO:0000256" key="1">
    <source>
        <dbReference type="ARBA" id="ARBA00009437"/>
    </source>
</evidence>
<dbReference type="PANTHER" id="PTHR30537">
    <property type="entry name" value="HTH-TYPE TRANSCRIPTIONAL REGULATOR"/>
    <property type="match status" value="1"/>
</dbReference>
<dbReference type="SUPFAM" id="SSF53850">
    <property type="entry name" value="Periplasmic binding protein-like II"/>
    <property type="match status" value="1"/>
</dbReference>
<dbReference type="Gene3D" id="1.10.10.10">
    <property type="entry name" value="Winged helix-like DNA-binding domain superfamily/Winged helix DNA-binding domain"/>
    <property type="match status" value="1"/>
</dbReference>
<keyword evidence="2" id="KW-0805">Transcription regulation</keyword>
<evidence type="ECO:0000256" key="3">
    <source>
        <dbReference type="ARBA" id="ARBA00023125"/>
    </source>
</evidence>
<comment type="similarity">
    <text evidence="1">Belongs to the LysR transcriptional regulatory family.</text>
</comment>
<dbReference type="RefSeq" id="WP_380604121.1">
    <property type="nucleotide sequence ID" value="NZ_JBHSDU010000015.1"/>
</dbReference>
<evidence type="ECO:0000313" key="7">
    <source>
        <dbReference type="Proteomes" id="UP001595904"/>
    </source>
</evidence>
<dbReference type="InterPro" id="IPR000847">
    <property type="entry name" value="LysR_HTH_N"/>
</dbReference>
<sequence length="293" mass="33071">MPTSVRLPSLHTLHVFETTARRLSFTRAADELHLTQAAVSRQIRQLEEALDQPLFVRLHRRVELTPVGERLAADLSQSFMQIARSVAQARGETRERLRLSVEPAFAARWLLPRLPRFVASEPQVDVEVDSTEIMRELGSETDMAIRYIEGPRRSPQRSAILIAEVAMYPVLAPSLMRPGQALRKPEDLLQFPLLHEDEDRSWQAWFRAAGLPGISIPRRMRFNDVALVLQAAANGHGIALGDDLLAADDLKAGRLIRPFDMSAPCGTYWLLGGASRSRARRMFRDWLVEQLAL</sequence>
<dbReference type="EMBL" id="JBHSDU010000015">
    <property type="protein sequence ID" value="MFC4313632.1"/>
    <property type="molecule type" value="Genomic_DNA"/>
</dbReference>
<keyword evidence="4" id="KW-0804">Transcription</keyword>
<dbReference type="Gene3D" id="3.40.190.10">
    <property type="entry name" value="Periplasmic binding protein-like II"/>
    <property type="match status" value="2"/>
</dbReference>
<dbReference type="InterPro" id="IPR036388">
    <property type="entry name" value="WH-like_DNA-bd_sf"/>
</dbReference>
<evidence type="ECO:0000256" key="2">
    <source>
        <dbReference type="ARBA" id="ARBA00023015"/>
    </source>
</evidence>
<dbReference type="PANTHER" id="PTHR30537:SF26">
    <property type="entry name" value="GLYCINE CLEAVAGE SYSTEM TRANSCRIPTIONAL ACTIVATOR"/>
    <property type="match status" value="1"/>
</dbReference>
<protein>
    <submittedName>
        <fullName evidence="6">LysR substrate-binding domain-containing protein</fullName>
    </submittedName>
</protein>
<dbReference type="Pfam" id="PF03466">
    <property type="entry name" value="LysR_substrate"/>
    <property type="match status" value="1"/>
</dbReference>
<keyword evidence="3" id="KW-0238">DNA-binding</keyword>
<comment type="caution">
    <text evidence="6">The sequence shown here is derived from an EMBL/GenBank/DDBJ whole genome shotgun (WGS) entry which is preliminary data.</text>
</comment>
<dbReference type="InterPro" id="IPR036390">
    <property type="entry name" value="WH_DNA-bd_sf"/>
</dbReference>
<name>A0ABV8T344_9GAMM</name>
<evidence type="ECO:0000259" key="5">
    <source>
        <dbReference type="PROSITE" id="PS50931"/>
    </source>
</evidence>
<evidence type="ECO:0000256" key="4">
    <source>
        <dbReference type="ARBA" id="ARBA00023163"/>
    </source>
</evidence>
<dbReference type="SUPFAM" id="SSF46785">
    <property type="entry name" value="Winged helix' DNA-binding domain"/>
    <property type="match status" value="1"/>
</dbReference>
<evidence type="ECO:0000313" key="6">
    <source>
        <dbReference type="EMBL" id="MFC4313632.1"/>
    </source>
</evidence>
<reference evidence="7" key="1">
    <citation type="journal article" date="2019" name="Int. J. Syst. Evol. Microbiol.">
        <title>The Global Catalogue of Microorganisms (GCM) 10K type strain sequencing project: providing services to taxonomists for standard genome sequencing and annotation.</title>
        <authorList>
            <consortium name="The Broad Institute Genomics Platform"/>
            <consortium name="The Broad Institute Genome Sequencing Center for Infectious Disease"/>
            <person name="Wu L."/>
            <person name="Ma J."/>
        </authorList>
    </citation>
    <scope>NUCLEOTIDE SEQUENCE [LARGE SCALE GENOMIC DNA]</scope>
    <source>
        <strain evidence="7">CGMCC 1.10759</strain>
    </source>
</reference>
<dbReference type="PROSITE" id="PS50931">
    <property type="entry name" value="HTH_LYSR"/>
    <property type="match status" value="1"/>
</dbReference>
<proteinExistence type="inferred from homology"/>
<dbReference type="InterPro" id="IPR058163">
    <property type="entry name" value="LysR-type_TF_proteobact-type"/>
</dbReference>
<dbReference type="PRINTS" id="PR00039">
    <property type="entry name" value="HTHLYSR"/>
</dbReference>
<gene>
    <name evidence="6" type="ORF">ACFPN2_31450</name>
</gene>
<dbReference type="Pfam" id="PF00126">
    <property type="entry name" value="HTH_1"/>
    <property type="match status" value="1"/>
</dbReference>